<evidence type="ECO:0000313" key="15">
    <source>
        <dbReference type="Proteomes" id="UP000308489"/>
    </source>
</evidence>
<dbReference type="KEGG" id="hhw:NCTC503_01956"/>
<evidence type="ECO:0000256" key="3">
    <source>
        <dbReference type="ARBA" id="ARBA00022475"/>
    </source>
</evidence>
<sequence>MLKIVEKTKVWFALSLTIIIIGIGIFLTKGLNYGIDFTGGTLLDINMNKTVTAQDKNELNEILKSYTKKYSLRDINDKKEVEIVIQSGAVKDEQIAEIKNKIKTKFKLGDKYIVSEESISGLVGKELTKKAWIAIGIAFLAMLAYIGFRFEFKFGVAAILALIHDILITFSVYSILRIQVNSPFIAAILTILGYSINDTIVVFDRIRENMKKYGKIEINELVNKSINQTIKRSINTSISTLITICALLILVPSIREFTLPLTVGIAVGTYSSIFIASPMWVILKNRTGNKNIAKA</sequence>
<dbReference type="InterPro" id="IPR055344">
    <property type="entry name" value="SecD_SecF_C_bact"/>
</dbReference>
<dbReference type="InterPro" id="IPR005665">
    <property type="entry name" value="SecF_bac"/>
</dbReference>
<keyword evidence="6 12" id="KW-1133">Transmembrane helix</keyword>
<comment type="similarity">
    <text evidence="11">In the N-terminal section; belongs to the SecD/SecF family. SecD subfamily.</text>
</comment>
<keyword evidence="15" id="KW-1185">Reference proteome</keyword>
<keyword evidence="8 12" id="KW-0472">Membrane</keyword>
<dbReference type="NCBIfam" id="TIGR00916">
    <property type="entry name" value="2A0604s01"/>
    <property type="match status" value="1"/>
</dbReference>
<evidence type="ECO:0000256" key="11">
    <source>
        <dbReference type="ARBA" id="ARBA00061053"/>
    </source>
</evidence>
<evidence type="ECO:0000256" key="7">
    <source>
        <dbReference type="ARBA" id="ARBA00023010"/>
    </source>
</evidence>
<protein>
    <recommendedName>
        <fullName evidence="12">Protein-export membrane protein SecF</fullName>
    </recommendedName>
</protein>
<feature type="transmembrane region" description="Helical" evidence="12">
    <location>
        <begin position="131"/>
        <end position="148"/>
    </location>
</feature>
<gene>
    <name evidence="12 14" type="primary">secF</name>
    <name evidence="14" type="ORF">NCTC503_01956</name>
</gene>
<evidence type="ECO:0000256" key="4">
    <source>
        <dbReference type="ARBA" id="ARBA00022692"/>
    </source>
</evidence>
<dbReference type="InterPro" id="IPR022645">
    <property type="entry name" value="SecD/SecF_bac"/>
</dbReference>
<keyword evidence="3 12" id="KW-1003">Cell membrane</keyword>
<feature type="domain" description="Protein export membrane protein SecD/SecF C-terminal" evidence="13">
    <location>
        <begin position="107"/>
        <end position="285"/>
    </location>
</feature>
<keyword evidence="2 12" id="KW-0813">Transport</keyword>
<organism evidence="14 15">
    <name type="scientific">Hathewaya histolytica</name>
    <name type="common">Clostridium histolyticum</name>
    <dbReference type="NCBI Taxonomy" id="1498"/>
    <lineage>
        <taxon>Bacteria</taxon>
        <taxon>Bacillati</taxon>
        <taxon>Bacillota</taxon>
        <taxon>Clostridia</taxon>
        <taxon>Eubacteriales</taxon>
        <taxon>Clostridiaceae</taxon>
        <taxon>Hathewaya</taxon>
    </lineage>
</organism>
<keyword evidence="5 12" id="KW-0653">Protein transport</keyword>
<name>A0A4U9RM40_HATHI</name>
<evidence type="ECO:0000256" key="1">
    <source>
        <dbReference type="ARBA" id="ARBA00004651"/>
    </source>
</evidence>
<evidence type="ECO:0000256" key="5">
    <source>
        <dbReference type="ARBA" id="ARBA00022927"/>
    </source>
</evidence>
<dbReference type="SUPFAM" id="SSF82866">
    <property type="entry name" value="Multidrug efflux transporter AcrB transmembrane domain"/>
    <property type="match status" value="1"/>
</dbReference>
<dbReference type="Pfam" id="PF07549">
    <property type="entry name" value="Sec_GG"/>
    <property type="match status" value="1"/>
</dbReference>
<feature type="transmembrane region" description="Helical" evidence="12">
    <location>
        <begin position="261"/>
        <end position="283"/>
    </location>
</feature>
<evidence type="ECO:0000256" key="12">
    <source>
        <dbReference type="HAMAP-Rule" id="MF_01464"/>
    </source>
</evidence>
<dbReference type="PRINTS" id="PR01755">
    <property type="entry name" value="SECFTRNLCASE"/>
</dbReference>
<dbReference type="PANTHER" id="PTHR30081:SF8">
    <property type="entry name" value="PROTEIN TRANSLOCASE SUBUNIT SECF"/>
    <property type="match status" value="1"/>
</dbReference>
<evidence type="ECO:0000256" key="10">
    <source>
        <dbReference type="ARBA" id="ARBA00060856"/>
    </source>
</evidence>
<dbReference type="Pfam" id="PF02355">
    <property type="entry name" value="SecD_SecF_C"/>
    <property type="match status" value="1"/>
</dbReference>
<dbReference type="RefSeq" id="WP_171012035.1">
    <property type="nucleotide sequence ID" value="NZ_CBCRUQ010000003.1"/>
</dbReference>
<feature type="transmembrane region" description="Helical" evidence="12">
    <location>
        <begin position="12"/>
        <end position="35"/>
    </location>
</feature>
<dbReference type="AlphaFoldDB" id="A0A4U9RM40"/>
<feature type="transmembrane region" description="Helical" evidence="12">
    <location>
        <begin position="155"/>
        <end position="176"/>
    </location>
</feature>
<comment type="subunit">
    <text evidence="12">Forms a complex with SecD. Part of the essential Sec protein translocation apparatus which comprises SecA, SecYEG and auxiliary proteins SecDF. Other proteins may also be involved.</text>
</comment>
<dbReference type="InterPro" id="IPR022813">
    <property type="entry name" value="SecD/SecF_arch_bac"/>
</dbReference>
<comment type="subcellular location">
    <subcellularLocation>
        <location evidence="1 12">Cell membrane</location>
        <topology evidence="1 12">Multi-pass membrane protein</topology>
    </subcellularLocation>
</comment>
<feature type="transmembrane region" description="Helical" evidence="12">
    <location>
        <begin position="182"/>
        <end position="203"/>
    </location>
</feature>
<keyword evidence="7 12" id="KW-0811">Translocation</keyword>
<dbReference type="PANTHER" id="PTHR30081">
    <property type="entry name" value="PROTEIN-EXPORT MEMBRANE PROTEIN SEC"/>
    <property type="match status" value="1"/>
</dbReference>
<proteinExistence type="inferred from homology"/>
<dbReference type="GO" id="GO:0043952">
    <property type="term" value="P:protein transport by the Sec complex"/>
    <property type="evidence" value="ECO:0007669"/>
    <property type="project" value="UniProtKB-UniRule"/>
</dbReference>
<dbReference type="HAMAP" id="MF_01464_B">
    <property type="entry name" value="SecF_B"/>
    <property type="match status" value="1"/>
</dbReference>
<evidence type="ECO:0000313" key="14">
    <source>
        <dbReference type="EMBL" id="VTQ92471.1"/>
    </source>
</evidence>
<reference evidence="14 15" key="1">
    <citation type="submission" date="2019-05" db="EMBL/GenBank/DDBJ databases">
        <authorList>
            <consortium name="Pathogen Informatics"/>
        </authorList>
    </citation>
    <scope>NUCLEOTIDE SEQUENCE [LARGE SCALE GENOMIC DNA]</scope>
    <source>
        <strain evidence="14 15">NCTC503</strain>
    </source>
</reference>
<evidence type="ECO:0000256" key="2">
    <source>
        <dbReference type="ARBA" id="ARBA00022448"/>
    </source>
</evidence>
<evidence type="ECO:0000259" key="13">
    <source>
        <dbReference type="Pfam" id="PF02355"/>
    </source>
</evidence>
<dbReference type="Proteomes" id="UP000308489">
    <property type="component" value="Chromosome 1"/>
</dbReference>
<dbReference type="GO" id="GO:0006605">
    <property type="term" value="P:protein targeting"/>
    <property type="evidence" value="ECO:0007669"/>
    <property type="project" value="UniProtKB-UniRule"/>
</dbReference>
<feature type="transmembrane region" description="Helical" evidence="12">
    <location>
        <begin position="234"/>
        <end position="255"/>
    </location>
</feature>
<evidence type="ECO:0000256" key="6">
    <source>
        <dbReference type="ARBA" id="ARBA00022989"/>
    </source>
</evidence>
<comment type="similarity">
    <text evidence="12">Belongs to the SecD/SecF family. SecF subfamily.</text>
</comment>
<dbReference type="NCBIfam" id="TIGR00966">
    <property type="entry name" value="transloc_SecF"/>
    <property type="match status" value="1"/>
</dbReference>
<dbReference type="FunFam" id="1.20.1640.10:FF:000024">
    <property type="entry name" value="Multifunctional fusion protein"/>
    <property type="match status" value="1"/>
</dbReference>
<comment type="function">
    <text evidence="9 12">Part of the Sec protein translocase complex. Interacts with the SecYEG preprotein conducting channel. SecDF uses the proton motive force (PMF) to complete protein translocation after the ATP-dependent function of SecA.</text>
</comment>
<dbReference type="GO" id="GO:0065002">
    <property type="term" value="P:intracellular protein transmembrane transport"/>
    <property type="evidence" value="ECO:0007669"/>
    <property type="project" value="UniProtKB-UniRule"/>
</dbReference>
<keyword evidence="4 12" id="KW-0812">Transmembrane</keyword>
<dbReference type="EMBL" id="LR590481">
    <property type="protein sequence ID" value="VTQ92471.1"/>
    <property type="molecule type" value="Genomic_DNA"/>
</dbReference>
<accession>A0A4U9RM40</accession>
<dbReference type="GO" id="GO:0015450">
    <property type="term" value="F:protein-transporting ATPase activity"/>
    <property type="evidence" value="ECO:0007669"/>
    <property type="project" value="InterPro"/>
</dbReference>
<evidence type="ECO:0000256" key="8">
    <source>
        <dbReference type="ARBA" id="ARBA00023136"/>
    </source>
</evidence>
<comment type="similarity">
    <text evidence="10">In the C-terminal section; belongs to the SecD/SecF family. SecF subfamily.</text>
</comment>
<dbReference type="GO" id="GO:0005886">
    <property type="term" value="C:plasma membrane"/>
    <property type="evidence" value="ECO:0007669"/>
    <property type="project" value="UniProtKB-SubCell"/>
</dbReference>
<dbReference type="Gene3D" id="1.20.1640.10">
    <property type="entry name" value="Multidrug efflux transporter AcrB transmembrane domain"/>
    <property type="match status" value="1"/>
</dbReference>
<evidence type="ECO:0000256" key="9">
    <source>
        <dbReference type="ARBA" id="ARBA00059018"/>
    </source>
</evidence>
<dbReference type="InterPro" id="IPR048634">
    <property type="entry name" value="SecD_SecF_C"/>
</dbReference>
<dbReference type="InterPro" id="IPR022646">
    <property type="entry name" value="SecD/SecF_CS"/>
</dbReference>